<sequence length="294" mass="32962">MKKISFLFLIYMLPLALFANYPEIGRFHRSDIYYAQLQYEIGEYYKRSQAGRSSIPLNFYTYIVKEKDSVFSISSILNLSYDTIVSLNGLEHPDDLKAGDILLIPNSPGVFVSGLPETGLEEIIALRKETGRKIYITKSGRKTPYLFMAGSYLSGKERAFFLRTLFRKPLAVTVVTSAYGYRIHPVLGNRHFHTGIDYRAEEGTDVLASEDGVISGTGMLGNYGLYIIIDHEGGYQTVYSHLNRVNVKVHDRVLSGQVIAESGNTGISTGPHLHFEIRKEGIPVNPALFFPGEF</sequence>
<keyword evidence="3" id="KW-1185">Reference proteome</keyword>
<dbReference type="EMBL" id="JACHGJ010000001">
    <property type="protein sequence ID" value="MBB6479053.1"/>
    <property type="molecule type" value="Genomic_DNA"/>
</dbReference>
<reference evidence="2 3" key="1">
    <citation type="submission" date="2020-08" db="EMBL/GenBank/DDBJ databases">
        <title>Genomic Encyclopedia of Type Strains, Phase IV (KMG-IV): sequencing the most valuable type-strain genomes for metagenomic binning, comparative biology and taxonomic classification.</title>
        <authorList>
            <person name="Goeker M."/>
        </authorList>
    </citation>
    <scope>NUCLEOTIDE SEQUENCE [LARGE SCALE GENOMIC DNA]</scope>
    <source>
        <strain evidence="2 3">DSM 2461</strain>
    </source>
</reference>
<dbReference type="SUPFAM" id="SSF51261">
    <property type="entry name" value="Duplicated hybrid motif"/>
    <property type="match status" value="1"/>
</dbReference>
<dbReference type="AlphaFoldDB" id="A0A841R5F8"/>
<dbReference type="Gene3D" id="3.10.350.10">
    <property type="entry name" value="LysM domain"/>
    <property type="match status" value="1"/>
</dbReference>
<dbReference type="CDD" id="cd00118">
    <property type="entry name" value="LysM"/>
    <property type="match status" value="1"/>
</dbReference>
<evidence type="ECO:0000259" key="1">
    <source>
        <dbReference type="PROSITE" id="PS51782"/>
    </source>
</evidence>
<dbReference type="Proteomes" id="UP000587760">
    <property type="component" value="Unassembled WGS sequence"/>
</dbReference>
<dbReference type="PANTHER" id="PTHR21666">
    <property type="entry name" value="PEPTIDASE-RELATED"/>
    <property type="match status" value="1"/>
</dbReference>
<dbReference type="PROSITE" id="PS51782">
    <property type="entry name" value="LYSM"/>
    <property type="match status" value="1"/>
</dbReference>
<comment type="caution">
    <text evidence="2">The sequence shown here is derived from an EMBL/GenBank/DDBJ whole genome shotgun (WGS) entry which is preliminary data.</text>
</comment>
<dbReference type="InterPro" id="IPR011055">
    <property type="entry name" value="Dup_hybrid_motif"/>
</dbReference>
<keyword evidence="2" id="KW-0378">Hydrolase</keyword>
<gene>
    <name evidence="2" type="ORF">HNR50_000686</name>
</gene>
<evidence type="ECO:0000313" key="2">
    <source>
        <dbReference type="EMBL" id="MBB6479053.1"/>
    </source>
</evidence>
<evidence type="ECO:0000313" key="3">
    <source>
        <dbReference type="Proteomes" id="UP000587760"/>
    </source>
</evidence>
<protein>
    <submittedName>
        <fullName evidence="2">Murein DD-endopeptidase MepM/ murein hydrolase activator NlpD</fullName>
    </submittedName>
</protein>
<proteinExistence type="predicted"/>
<dbReference type="InterPro" id="IPR036779">
    <property type="entry name" value="LysM_dom_sf"/>
</dbReference>
<dbReference type="RefSeq" id="WP_184743787.1">
    <property type="nucleotide sequence ID" value="NZ_JACHGJ010000001.1"/>
</dbReference>
<organism evidence="2 3">
    <name type="scientific">Spirochaeta isovalerica</name>
    <dbReference type="NCBI Taxonomy" id="150"/>
    <lineage>
        <taxon>Bacteria</taxon>
        <taxon>Pseudomonadati</taxon>
        <taxon>Spirochaetota</taxon>
        <taxon>Spirochaetia</taxon>
        <taxon>Spirochaetales</taxon>
        <taxon>Spirochaetaceae</taxon>
        <taxon>Spirochaeta</taxon>
    </lineage>
</organism>
<accession>A0A841R5F8</accession>
<dbReference type="SMART" id="SM00257">
    <property type="entry name" value="LysM"/>
    <property type="match status" value="1"/>
</dbReference>
<dbReference type="InterPro" id="IPR016047">
    <property type="entry name" value="M23ase_b-sheet_dom"/>
</dbReference>
<dbReference type="Pfam" id="PF01551">
    <property type="entry name" value="Peptidase_M23"/>
    <property type="match status" value="1"/>
</dbReference>
<feature type="domain" description="LysM" evidence="1">
    <location>
        <begin position="60"/>
        <end position="104"/>
    </location>
</feature>
<dbReference type="CDD" id="cd12797">
    <property type="entry name" value="M23_peptidase"/>
    <property type="match status" value="1"/>
</dbReference>
<dbReference type="Gene3D" id="2.70.70.10">
    <property type="entry name" value="Glucose Permease (Domain IIA)"/>
    <property type="match status" value="1"/>
</dbReference>
<name>A0A841R5F8_9SPIO</name>
<dbReference type="PANTHER" id="PTHR21666:SF290">
    <property type="entry name" value="PEPTIDASE M23 DOMAIN PROTEIN"/>
    <property type="match status" value="1"/>
</dbReference>
<dbReference type="GO" id="GO:0004222">
    <property type="term" value="F:metalloendopeptidase activity"/>
    <property type="evidence" value="ECO:0007669"/>
    <property type="project" value="TreeGrafter"/>
</dbReference>
<dbReference type="InterPro" id="IPR050570">
    <property type="entry name" value="Cell_wall_metabolism_enzyme"/>
</dbReference>
<dbReference type="InterPro" id="IPR018392">
    <property type="entry name" value="LysM"/>
</dbReference>
<dbReference type="Pfam" id="PF01476">
    <property type="entry name" value="LysM"/>
    <property type="match status" value="1"/>
</dbReference>